<keyword evidence="14" id="KW-0479">Metal-binding</keyword>
<comment type="function">
    <text evidence="13 14">May play the central regulatory role in sporulation. It may be an element of the effector pathway responsible for the activation of sporulation genes in response to nutritional stress. Spo0A may act in concert with spo0H (a sigma factor) to control the expression of some genes that are critical to the sporulation process.</text>
</comment>
<dbReference type="InterPro" id="IPR016032">
    <property type="entry name" value="Sig_transdc_resp-reg_C-effctor"/>
</dbReference>
<keyword evidence="11 14" id="KW-0010">Activator</keyword>
<evidence type="ECO:0000256" key="11">
    <source>
        <dbReference type="ARBA" id="ARBA00023159"/>
    </source>
</evidence>
<dbReference type="SMART" id="SM00448">
    <property type="entry name" value="REC"/>
    <property type="match status" value="1"/>
</dbReference>
<dbReference type="SUPFAM" id="SSF52172">
    <property type="entry name" value="CheY-like"/>
    <property type="match status" value="1"/>
</dbReference>
<keyword evidence="9 14" id="KW-0805">Transcription regulation</keyword>
<dbReference type="InterPro" id="IPR036388">
    <property type="entry name" value="WH-like_DNA-bd_sf"/>
</dbReference>
<comment type="caution">
    <text evidence="17">The sequence shown here is derived from an EMBL/GenBank/DDBJ whole genome shotgun (WGS) entry which is preliminary data.</text>
</comment>
<dbReference type="InterPro" id="IPR001789">
    <property type="entry name" value="Sig_transdc_resp-reg_receiver"/>
</dbReference>
<dbReference type="Proteomes" id="UP001431199">
    <property type="component" value="Unassembled WGS sequence"/>
</dbReference>
<evidence type="ECO:0000256" key="13">
    <source>
        <dbReference type="ARBA" id="ARBA00024867"/>
    </source>
</evidence>
<name>A0ABT2M4R9_9FIRM</name>
<evidence type="ECO:0000256" key="5">
    <source>
        <dbReference type="ARBA" id="ARBA00022553"/>
    </source>
</evidence>
<keyword evidence="4 14" id="KW-0678">Repressor</keyword>
<dbReference type="PIRSF" id="PIRSF002937">
    <property type="entry name" value="Res_reg_Spo0A"/>
    <property type="match status" value="1"/>
</dbReference>
<keyword evidence="12 14" id="KW-0804">Transcription</keyword>
<sequence>MDKIRVAIVDDNDKMVEMMDEYLGSDDEINVIGRAKNGEEAFDLIKGTSPDVVLLDLIMPKMDGLSLMDKIHKDGTMIRMPFFIITSAISNEAVIQDSFNYGAGYYMLKPFEMDMIVDRVKSAKGINGKKIPENKKIIAPLEDMQKFMERNIESDVTNIIHDVGVPAHIKGYQYLREAIIMSVNDNEMLNSITKILYPSIAKKFQTTPSRVERAIRHAIEVAWNRGKMDTIDELFGYTINAEKGKPTNSEFIALIADKIRIEYKCR</sequence>
<organism evidence="17 18">
    <name type="scientific">Eubacterium album</name>
    <dbReference type="NCBI Taxonomy" id="2978477"/>
    <lineage>
        <taxon>Bacteria</taxon>
        <taxon>Bacillati</taxon>
        <taxon>Bacillota</taxon>
        <taxon>Clostridia</taxon>
        <taxon>Eubacteriales</taxon>
        <taxon>Eubacteriaceae</taxon>
        <taxon>Eubacterium</taxon>
    </lineage>
</organism>
<evidence type="ECO:0000256" key="1">
    <source>
        <dbReference type="ARBA" id="ARBA00004496"/>
    </source>
</evidence>
<dbReference type="RefSeq" id="WP_022089033.1">
    <property type="nucleotide sequence ID" value="NZ_JAODBU010000008.1"/>
</dbReference>
<keyword evidence="10 14" id="KW-0238">DNA-binding</keyword>
<gene>
    <name evidence="17" type="primary">spo0A</name>
    <name evidence="17" type="ORF">N5B56_09175</name>
</gene>
<evidence type="ECO:0000313" key="18">
    <source>
        <dbReference type="Proteomes" id="UP001431199"/>
    </source>
</evidence>
<evidence type="ECO:0000256" key="3">
    <source>
        <dbReference type="ARBA" id="ARBA00022490"/>
    </source>
</evidence>
<evidence type="ECO:0000259" key="16">
    <source>
        <dbReference type="PROSITE" id="PS50110"/>
    </source>
</evidence>
<feature type="modified residue" description="4-aspartylphosphate" evidence="15">
    <location>
        <position position="56"/>
    </location>
</feature>
<evidence type="ECO:0000256" key="15">
    <source>
        <dbReference type="PROSITE-ProRule" id="PRU00169"/>
    </source>
</evidence>
<evidence type="ECO:0000256" key="12">
    <source>
        <dbReference type="ARBA" id="ARBA00023163"/>
    </source>
</evidence>
<evidence type="ECO:0000256" key="7">
    <source>
        <dbReference type="ARBA" id="ARBA00022969"/>
    </source>
</evidence>
<feature type="domain" description="Response regulatory" evidence="16">
    <location>
        <begin position="5"/>
        <end position="124"/>
    </location>
</feature>
<dbReference type="Pfam" id="PF00072">
    <property type="entry name" value="Response_reg"/>
    <property type="match status" value="1"/>
</dbReference>
<dbReference type="InterPro" id="IPR014879">
    <property type="entry name" value="Spo0A_C"/>
</dbReference>
<protein>
    <recommendedName>
        <fullName evidence="2 14">Stage 0 sporulation protein A homolog</fullName>
    </recommendedName>
</protein>
<evidence type="ECO:0000256" key="4">
    <source>
        <dbReference type="ARBA" id="ARBA00022491"/>
    </source>
</evidence>
<dbReference type="PANTHER" id="PTHR44591">
    <property type="entry name" value="STRESS RESPONSE REGULATOR PROTEIN 1"/>
    <property type="match status" value="1"/>
</dbReference>
<evidence type="ECO:0000256" key="6">
    <source>
        <dbReference type="ARBA" id="ARBA00022837"/>
    </source>
</evidence>
<comment type="subcellular location">
    <subcellularLocation>
        <location evidence="1 14">Cytoplasm</location>
    </subcellularLocation>
</comment>
<evidence type="ECO:0000256" key="10">
    <source>
        <dbReference type="ARBA" id="ARBA00023125"/>
    </source>
</evidence>
<keyword evidence="7 14" id="KW-0749">Sporulation</keyword>
<dbReference type="InterPro" id="IPR050595">
    <property type="entry name" value="Bact_response_regulator"/>
</dbReference>
<keyword evidence="3 14" id="KW-0963">Cytoplasm</keyword>
<evidence type="ECO:0000256" key="8">
    <source>
        <dbReference type="ARBA" id="ARBA00023012"/>
    </source>
</evidence>
<evidence type="ECO:0000256" key="9">
    <source>
        <dbReference type="ARBA" id="ARBA00023015"/>
    </source>
</evidence>
<evidence type="ECO:0000256" key="2">
    <source>
        <dbReference type="ARBA" id="ARBA00018672"/>
    </source>
</evidence>
<dbReference type="PROSITE" id="PS50110">
    <property type="entry name" value="RESPONSE_REGULATORY"/>
    <property type="match status" value="1"/>
</dbReference>
<dbReference type="Gene3D" id="1.10.10.10">
    <property type="entry name" value="Winged helix-like DNA-binding domain superfamily/Winged helix DNA-binding domain"/>
    <property type="match status" value="1"/>
</dbReference>
<comment type="cofactor">
    <cofactor evidence="14">
        <name>Ca(2+)</name>
        <dbReference type="ChEBI" id="CHEBI:29108"/>
    </cofactor>
    <text evidence="14">Binds 1 Ca(2+) ion per subunit.</text>
</comment>
<dbReference type="PANTHER" id="PTHR44591:SF3">
    <property type="entry name" value="RESPONSE REGULATORY DOMAIN-CONTAINING PROTEIN"/>
    <property type="match status" value="1"/>
</dbReference>
<keyword evidence="5 15" id="KW-0597">Phosphoprotein</keyword>
<dbReference type="NCBIfam" id="TIGR02875">
    <property type="entry name" value="spore_0_A"/>
    <property type="match status" value="1"/>
</dbReference>
<dbReference type="Gene3D" id="3.40.50.2300">
    <property type="match status" value="1"/>
</dbReference>
<accession>A0ABT2M4R9</accession>
<dbReference type="InterPro" id="IPR011006">
    <property type="entry name" value="CheY-like_superfamily"/>
</dbReference>
<keyword evidence="8 14" id="KW-0902">Two-component regulatory system</keyword>
<dbReference type="SUPFAM" id="SSF46894">
    <property type="entry name" value="C-terminal effector domain of the bipartite response regulators"/>
    <property type="match status" value="1"/>
</dbReference>
<evidence type="ECO:0000313" key="17">
    <source>
        <dbReference type="EMBL" id="MCT7399248.1"/>
    </source>
</evidence>
<dbReference type="EMBL" id="JAODBU010000008">
    <property type="protein sequence ID" value="MCT7399248.1"/>
    <property type="molecule type" value="Genomic_DNA"/>
</dbReference>
<keyword evidence="18" id="KW-1185">Reference proteome</keyword>
<keyword evidence="6 14" id="KW-0106">Calcium</keyword>
<dbReference type="Pfam" id="PF08769">
    <property type="entry name" value="Spo0A_C"/>
    <property type="match status" value="1"/>
</dbReference>
<reference evidence="17" key="1">
    <citation type="submission" date="2022-09" db="EMBL/GenBank/DDBJ databases">
        <title>Eubacterium sp. LFL-14 isolated from human feces.</title>
        <authorList>
            <person name="Liu F."/>
        </authorList>
    </citation>
    <scope>NUCLEOTIDE SEQUENCE</scope>
    <source>
        <strain evidence="17">LFL-14</strain>
    </source>
</reference>
<evidence type="ECO:0000256" key="14">
    <source>
        <dbReference type="PIRNR" id="PIRNR002937"/>
    </source>
</evidence>
<dbReference type="InterPro" id="IPR012052">
    <property type="entry name" value="Spore_0_A"/>
</dbReference>
<proteinExistence type="predicted"/>